<protein>
    <submittedName>
        <fullName evidence="1">Receptor-like protein 12</fullName>
    </submittedName>
</protein>
<dbReference type="Proteomes" id="UP000325315">
    <property type="component" value="Unassembled WGS sequence"/>
</dbReference>
<gene>
    <name evidence="1" type="ORF">EPI10_027732</name>
</gene>
<evidence type="ECO:0000313" key="2">
    <source>
        <dbReference type="Proteomes" id="UP000325315"/>
    </source>
</evidence>
<organism evidence="1 2">
    <name type="scientific">Gossypium australe</name>
    <dbReference type="NCBI Taxonomy" id="47621"/>
    <lineage>
        <taxon>Eukaryota</taxon>
        <taxon>Viridiplantae</taxon>
        <taxon>Streptophyta</taxon>
        <taxon>Embryophyta</taxon>
        <taxon>Tracheophyta</taxon>
        <taxon>Spermatophyta</taxon>
        <taxon>Magnoliopsida</taxon>
        <taxon>eudicotyledons</taxon>
        <taxon>Gunneridae</taxon>
        <taxon>Pentapetalae</taxon>
        <taxon>rosids</taxon>
        <taxon>malvids</taxon>
        <taxon>Malvales</taxon>
        <taxon>Malvaceae</taxon>
        <taxon>Malvoideae</taxon>
        <taxon>Gossypium</taxon>
    </lineage>
</organism>
<keyword evidence="2" id="KW-1185">Reference proteome</keyword>
<dbReference type="OrthoDB" id="1001954at2759"/>
<proteinExistence type="predicted"/>
<sequence>MSSGSNLGDNLTNPIILDLDDMMETEKTKVEIPKQLEDHCKWLDEKFRAIEGANIFCGVNAKELSLVPDLVLLPKFKTPEFEKYNKTS</sequence>
<accession>A0A5B6UUM2</accession>
<dbReference type="AlphaFoldDB" id="A0A5B6UUM2"/>
<comment type="caution">
    <text evidence="1">The sequence shown here is derived from an EMBL/GenBank/DDBJ whole genome shotgun (WGS) entry which is preliminary data.</text>
</comment>
<keyword evidence="1" id="KW-0675">Receptor</keyword>
<name>A0A5B6UUM2_9ROSI</name>
<evidence type="ECO:0000313" key="1">
    <source>
        <dbReference type="EMBL" id="KAA3461133.1"/>
    </source>
</evidence>
<reference evidence="1" key="1">
    <citation type="submission" date="2019-08" db="EMBL/GenBank/DDBJ databases">
        <authorList>
            <person name="Liu F."/>
        </authorList>
    </citation>
    <scope>NUCLEOTIDE SEQUENCE [LARGE SCALE GENOMIC DNA]</scope>
    <source>
        <strain evidence="1">PA1801</strain>
        <tissue evidence="1">Leaf</tissue>
    </source>
</reference>
<dbReference type="EMBL" id="SMMG02000009">
    <property type="protein sequence ID" value="KAA3461133.1"/>
    <property type="molecule type" value="Genomic_DNA"/>
</dbReference>